<dbReference type="EMBL" id="JADEWL010000021">
    <property type="protein sequence ID" value="MBE9212909.1"/>
    <property type="molecule type" value="Genomic_DNA"/>
</dbReference>
<keyword evidence="2" id="KW-1185">Reference proteome</keyword>
<evidence type="ECO:0000313" key="2">
    <source>
        <dbReference type="Proteomes" id="UP000620559"/>
    </source>
</evidence>
<reference evidence="1" key="1">
    <citation type="submission" date="2020-10" db="EMBL/GenBank/DDBJ databases">
        <authorList>
            <person name="Castelo-Branco R."/>
            <person name="Eusebio N."/>
            <person name="Adriana R."/>
            <person name="Vieira A."/>
            <person name="Brugerolle De Fraissinette N."/>
            <person name="Rezende De Castro R."/>
            <person name="Schneider M.P."/>
            <person name="Vasconcelos V."/>
            <person name="Leao P.N."/>
        </authorList>
    </citation>
    <scope>NUCLEOTIDE SEQUENCE</scope>
    <source>
        <strain evidence="1">LEGE 06105</strain>
    </source>
</reference>
<protein>
    <submittedName>
        <fullName evidence="1">Uncharacterized protein</fullName>
    </submittedName>
</protein>
<sequence length="104" mass="12050">MSIVMHCQLCMSILWKVIESGSILELHCHTKTKMKADDRLIFRLPTSRKMEFINKVEKEGRKTSEVLNELVERYLSEPDQRIGVEELSSRLKKIEEIVMGESAA</sequence>
<dbReference type="Proteomes" id="UP000620559">
    <property type="component" value="Unassembled WGS sequence"/>
</dbReference>
<gene>
    <name evidence="1" type="ORF">IQ247_09425</name>
</gene>
<proteinExistence type="predicted"/>
<organism evidence="1 2">
    <name type="scientific">Plectonema cf. radiosum LEGE 06105</name>
    <dbReference type="NCBI Taxonomy" id="945769"/>
    <lineage>
        <taxon>Bacteria</taxon>
        <taxon>Bacillati</taxon>
        <taxon>Cyanobacteriota</taxon>
        <taxon>Cyanophyceae</taxon>
        <taxon>Oscillatoriophycideae</taxon>
        <taxon>Oscillatoriales</taxon>
        <taxon>Microcoleaceae</taxon>
        <taxon>Plectonema</taxon>
    </lineage>
</organism>
<comment type="caution">
    <text evidence="1">The sequence shown here is derived from an EMBL/GenBank/DDBJ whole genome shotgun (WGS) entry which is preliminary data.</text>
</comment>
<dbReference type="RefSeq" id="WP_193919288.1">
    <property type="nucleotide sequence ID" value="NZ_JADEWL010000021.1"/>
</dbReference>
<name>A0A8J7JSS7_9CYAN</name>
<accession>A0A8J7JSS7</accession>
<evidence type="ECO:0000313" key="1">
    <source>
        <dbReference type="EMBL" id="MBE9212909.1"/>
    </source>
</evidence>
<dbReference type="AlphaFoldDB" id="A0A8J7JSS7"/>